<evidence type="ECO:0000256" key="15">
    <source>
        <dbReference type="ARBA" id="ARBA00023242"/>
    </source>
</evidence>
<evidence type="ECO:0000313" key="24">
    <source>
        <dbReference type="EMBL" id="KAL3289472.1"/>
    </source>
</evidence>
<dbReference type="InterPro" id="IPR011011">
    <property type="entry name" value="Znf_FYVE_PHD"/>
</dbReference>
<evidence type="ECO:0000256" key="8">
    <source>
        <dbReference type="ARBA" id="ARBA00022771"/>
    </source>
</evidence>
<dbReference type="EMBL" id="JABFTP020000186">
    <property type="protein sequence ID" value="KAL3289472.1"/>
    <property type="molecule type" value="Genomic_DNA"/>
</dbReference>
<dbReference type="Gene3D" id="2.170.270.10">
    <property type="entry name" value="SET domain"/>
    <property type="match status" value="1"/>
</dbReference>
<dbReference type="PANTHER" id="PTHR45838:SF4">
    <property type="entry name" value="HISTONE-LYSINE N-METHYLTRANSFERASE TRITHORAX"/>
    <property type="match status" value="1"/>
</dbReference>
<dbReference type="Pfam" id="PF13771">
    <property type="entry name" value="zf-HC5HC2H"/>
    <property type="match status" value="1"/>
</dbReference>
<evidence type="ECO:0000313" key="25">
    <source>
        <dbReference type="Proteomes" id="UP001516400"/>
    </source>
</evidence>
<dbReference type="Pfam" id="PF00628">
    <property type="entry name" value="PHD"/>
    <property type="match status" value="1"/>
</dbReference>
<evidence type="ECO:0000256" key="11">
    <source>
        <dbReference type="ARBA" id="ARBA00023015"/>
    </source>
</evidence>
<evidence type="ECO:0000256" key="10">
    <source>
        <dbReference type="ARBA" id="ARBA00022853"/>
    </source>
</evidence>
<dbReference type="PANTHER" id="PTHR45838">
    <property type="entry name" value="HISTONE-LYSINE-N-METHYLTRANSFERASE 2 KMT2 FAMILY MEMBER"/>
    <property type="match status" value="1"/>
</dbReference>
<feature type="region of interest" description="Disordered" evidence="18">
    <location>
        <begin position="1201"/>
        <end position="1220"/>
    </location>
</feature>
<feature type="domain" description="Post-SET" evidence="21">
    <location>
        <begin position="2581"/>
        <end position="2597"/>
    </location>
</feature>
<organism evidence="24 25">
    <name type="scientific">Cryptolaemus montrouzieri</name>
    <dbReference type="NCBI Taxonomy" id="559131"/>
    <lineage>
        <taxon>Eukaryota</taxon>
        <taxon>Metazoa</taxon>
        <taxon>Ecdysozoa</taxon>
        <taxon>Arthropoda</taxon>
        <taxon>Hexapoda</taxon>
        <taxon>Insecta</taxon>
        <taxon>Pterygota</taxon>
        <taxon>Neoptera</taxon>
        <taxon>Endopterygota</taxon>
        <taxon>Coleoptera</taxon>
        <taxon>Polyphaga</taxon>
        <taxon>Cucujiformia</taxon>
        <taxon>Coccinelloidea</taxon>
        <taxon>Coccinellidae</taxon>
        <taxon>Scymninae</taxon>
        <taxon>Scymnini</taxon>
        <taxon>Cryptolaemus</taxon>
    </lineage>
</organism>
<dbReference type="CDD" id="cd15508">
    <property type="entry name" value="PHD3_KMT2A_like"/>
    <property type="match status" value="1"/>
</dbReference>
<dbReference type="FunFam" id="3.30.40.10:FF:000002">
    <property type="entry name" value="Histone-lysine N-methyltransferase"/>
    <property type="match status" value="1"/>
</dbReference>
<dbReference type="Pfam" id="PF05965">
    <property type="entry name" value="FYRC"/>
    <property type="match status" value="1"/>
</dbReference>
<dbReference type="GO" id="GO:0140949">
    <property type="term" value="F:histone H3K9 trimethyltransferase activity"/>
    <property type="evidence" value="ECO:0007669"/>
    <property type="project" value="UniProtKB-EC"/>
</dbReference>
<dbReference type="Gene3D" id="3.30.160.360">
    <property type="match status" value="1"/>
</dbReference>
<dbReference type="CDD" id="cd19170">
    <property type="entry name" value="SET_KMT2A_2B"/>
    <property type="match status" value="1"/>
</dbReference>
<keyword evidence="5" id="KW-0949">S-adenosyl-L-methionine</keyword>
<evidence type="ECO:0000256" key="3">
    <source>
        <dbReference type="ARBA" id="ARBA00022603"/>
    </source>
</evidence>
<dbReference type="SMART" id="SM00542">
    <property type="entry name" value="FYRC"/>
    <property type="match status" value="1"/>
</dbReference>
<feature type="compositionally biased region" description="Polar residues" evidence="18">
    <location>
        <begin position="182"/>
        <end position="192"/>
    </location>
</feature>
<evidence type="ECO:0000256" key="6">
    <source>
        <dbReference type="ARBA" id="ARBA00022723"/>
    </source>
</evidence>
<name>A0ABD2PFB4_9CUCU</name>
<keyword evidence="13" id="KW-0238">DNA-binding</keyword>
<feature type="domain" description="PHD-type" evidence="19">
    <location>
        <begin position="705"/>
        <end position="766"/>
    </location>
</feature>
<dbReference type="InterPro" id="IPR003888">
    <property type="entry name" value="FYrich_N"/>
</dbReference>
<keyword evidence="25" id="KW-1185">Reference proteome</keyword>
<evidence type="ECO:0000256" key="1">
    <source>
        <dbReference type="ARBA" id="ARBA00004123"/>
    </source>
</evidence>
<dbReference type="GO" id="GO:0005634">
    <property type="term" value="C:nucleus"/>
    <property type="evidence" value="ECO:0007669"/>
    <property type="project" value="UniProtKB-SubCell"/>
</dbReference>
<comment type="subcellular location">
    <subcellularLocation>
        <location evidence="1">Nucleus</location>
    </subcellularLocation>
</comment>
<dbReference type="Pfam" id="PF00856">
    <property type="entry name" value="SET"/>
    <property type="match status" value="1"/>
</dbReference>
<dbReference type="SMART" id="SM00249">
    <property type="entry name" value="PHD"/>
    <property type="match status" value="4"/>
</dbReference>
<dbReference type="InterPro" id="IPR047219">
    <property type="entry name" value="KMT2A_2B_SET"/>
</dbReference>
<sequence>MGRSKFPGKPSKHINRKRVNVLPPNGEAASVDESVTVIEDKQVSLNNESTLNNVSERNISIEKRYTRKMQASKNLRNKTSKRNLISRMCNKNVIKGSIGNKINRMKNGQNLSLKCFSTLKNVSRSNQRETGNLGKFILPSRSVHSSRVIKPNKRFLDINESLTRKQKIHKRHCSENEKENGDTSVGHSSSSKAVQQNISQANSCTNRGIILRQARLQFHSQSYSSHSQGPFSSNSSNGSAPGTVTCGVCGAVRFYRFIKQARKFNIYSCESCRKFISKMIKRQSYNKSSTLVCHKGQGTCHVPPIVRSQQWKLIKCAYRARCPACWLKMCLRSFQMPVSLRNNLSQLLPSYMQTSDSVFGNGSLFWSTSIKSVDVNINKATTSSTKLSKIRPLRSNNSITPSNNNTLVSTEIKRQKVDLKGPRVKHVCRSASIVLGQPVATFACADVIKSDKIQGNKESTEEKSVIGSTSTTTDKNNVVCWKDAKLDSISSESESIDSDKFRFSSASDLFISHTRKDRSHRISSQLLVESKANEKTRNQSLIKPNSISIDFWENYDPEDVSQNGFSLISSEKFPMSAICFLCGSAGLEALLHCSACCEPYHPFCLEQIPQLGSYNMKQSTWLCPRCTVCSSCNQSDRTKINCQKCYKAYHLDCLNYGINAKWAIDDRPTICSKCLRCKSCGTENITKFVGNLPLCLTCLKLRKKGNFCPLCQKCYYENDFCSKMMECANCNKWVHSKCEGLLEEQYQILSLLPESIEYICKLCSKNNTPYWRKAVDSELKASFNNILRLLSKNKIARDVLKWSPLNNSPSSNKTITTMKKLQFSEQESSAGVDVQNSNIVNNVLPFNSNTGKQVNPKLYKPSSVRTMLDIKNKLNSNEYHSVREYDTEMEEALNYTKSDQIVKIYRSILHTVFPWYETSEKEESEHVLINKTEKESVQFNRDDIGVNYAPQLEAISNDTRVCGFCKGVGDGLGDQESRLLYCGQNEWVHANCALWSSEVYEEIDGSLQNVHSALSRGRMIKCAHCKQKGASVGCCFKSCYETYHFICARKVNCVFLHDKTVFCASHELPKNSNIITSSHDFDIRRSVYVELDKKKGKCCEIEKVNLMVGSLCVTNLGKINPSLSDGYDAIIPIGFVCSRLYWSTLEPWKLVCYNITTSPSNPNSNTLSDKNFTIDHTLPKSDIQRKVKELNTWQKDLEKKRSDLADSEDDEEPQNTADILSPELTDAILKELPHDLLDGISVQDIIPKLMPFEDLQNIDASNSETSNIDDSDVKPGRELKKCKSDIISQMNDNFDRLSRDKIDKNQQRACSVTLSCKLDRSLSPALKRRKVVPSHENIPFFKLLQVDGNFDDSASECGSPIRMDSTPWQIVSEEPVTCEKCQCTYRTQASYKRHLDNCELLCTSESDSELVHEHESNSFQETRLTATCINAQVDGSMLMDNSQPVVISSYESFQNQLHSSVFNTYVKSKSSQLISGPNNPSEIIIQNSQLDPKSLISTIIPSQCNLPLNSGTPITINHHGATDNHNDQTFTLSQPSIPINESISVSNSPSITIPNNSFCINQAVPLCVNQPVHLQPNTLTVNQTPSIIGASNAMLNPVTLNQITQPNLQPSVEFQQPVTIQSVPFANAINQSIINISAPNPISLNGKLLSNNNILNSVMTQAVNLPGNQWIKPVSKTLIQEKTVKSRPKTKTIFSKRHLNDNEAVMFPTQNSNAPSVIVQHLPSTSFVPTFVDAFQQQTGQNLQYIATISPQINQTIQSQPIVQIQPENNLISLVPGMQPVIIQQPRVLENQLVMDSNGTLSWTQTPQAVQPVYYGFETIVRNTVMQSQQFLPSTVPGVLTANSSYSTTTQVFQTSKLEPVLDVSSNSFVLVNPGQLITSQPSVEIPRYSQPIKSNTTTTLDDINTGHPIKYSIISTSQKPTPQLISQPVNNNSINLPSAPFVQEQGIPTNVVTPTPKQAQVQNRPMNRVLPMQTAPLKGRQVQNPADIYEHQKNKKPNTDYQTFIETHQPNELRKTITENRKPLLEVSKAIIDIPKTFADIQKPLLNNQVHEKNKSMEINSPLLEIQKTVDAIQTAIESKKFSSEINTSESDIHLNDMNISDFSNDIIKSSIFQKISLDDVSSNQDMSQNCSAIEDIKEIGPSDSVLREDVAPTVENVPIVDNKPVKLSAADELFNSFIQDQQLELASKSMLKPLQKENIDMKSESLRIVLQKQSRDGTYKISNNFSNKSSGVQIAPLKPIKSNKSASTVSPLSQINNKINSSPSKCLKKEKKPAPISCDLKMHTQDKKFNDQQSILYTIETQDGFRYSSTSVSELWSKVFETVQNARAAHNMPPLPEQSLNAMNNLHILGLKNNGLKYLLEQLPFVSKCSKYKPNHHFPAINIDLEDEYAVGHSFGAIRCAPHTKRCNQYDMFGWLSSKHRRPENTVLYDMELPRRGSINNLPMAMRFRQLKLTSKYSVGVYRSNIHGRGLFCLRDIEAGEMVIEYAGEVIRSILCDKREKEYNQKGIGCYMFRIDDNLVVDATMKGNAARFINHSCDPNCYSKVVEILGHKHIIIFALRRIMYSEELTYDYKFPFEEDKIPCTCGTRRCRKFLN</sequence>
<dbReference type="Gene3D" id="3.30.40.10">
    <property type="entry name" value="Zinc/RING finger domain, C3HC4 (zinc finger)"/>
    <property type="match status" value="3"/>
</dbReference>
<evidence type="ECO:0000256" key="5">
    <source>
        <dbReference type="ARBA" id="ARBA00022691"/>
    </source>
</evidence>
<dbReference type="PROSITE" id="PS51543">
    <property type="entry name" value="FYRC"/>
    <property type="match status" value="1"/>
</dbReference>
<dbReference type="InterPro" id="IPR019787">
    <property type="entry name" value="Znf_PHD-finger"/>
</dbReference>
<dbReference type="SMART" id="SM00508">
    <property type="entry name" value="PostSET"/>
    <property type="match status" value="1"/>
</dbReference>
<dbReference type="GO" id="GO:0005700">
    <property type="term" value="C:polytene chromosome"/>
    <property type="evidence" value="ECO:0007669"/>
    <property type="project" value="UniProtKB-ARBA"/>
</dbReference>
<dbReference type="InterPro" id="IPR013083">
    <property type="entry name" value="Znf_RING/FYVE/PHD"/>
</dbReference>
<dbReference type="Proteomes" id="UP001516400">
    <property type="component" value="Unassembled WGS sequence"/>
</dbReference>
<keyword evidence="6" id="KW-0479">Metal-binding</keyword>
<dbReference type="SUPFAM" id="SSF82199">
    <property type="entry name" value="SET domain"/>
    <property type="match status" value="1"/>
</dbReference>
<dbReference type="PROSITE" id="PS50016">
    <property type="entry name" value="ZF_PHD_2"/>
    <property type="match status" value="3"/>
</dbReference>
<feature type="domain" description="PHD-type" evidence="19">
    <location>
        <begin position="576"/>
        <end position="629"/>
    </location>
</feature>
<keyword evidence="14" id="KW-0804">Transcription</keyword>
<evidence type="ECO:0000256" key="7">
    <source>
        <dbReference type="ARBA" id="ARBA00022737"/>
    </source>
</evidence>
<evidence type="ECO:0000259" key="22">
    <source>
        <dbReference type="PROSITE" id="PS51030"/>
    </source>
</evidence>
<evidence type="ECO:0000256" key="13">
    <source>
        <dbReference type="ARBA" id="ARBA00023125"/>
    </source>
</evidence>
<gene>
    <name evidence="24" type="ORF">HHI36_022895</name>
</gene>
<feature type="domain" description="SET" evidence="20">
    <location>
        <begin position="2459"/>
        <end position="2575"/>
    </location>
</feature>
<keyword evidence="10" id="KW-0156">Chromatin regulator</keyword>
<evidence type="ECO:0000259" key="20">
    <source>
        <dbReference type="PROSITE" id="PS50280"/>
    </source>
</evidence>
<keyword evidence="12" id="KW-0103">Bromodomain</keyword>
<evidence type="ECO:0000256" key="12">
    <source>
        <dbReference type="ARBA" id="ARBA00023117"/>
    </source>
</evidence>
<dbReference type="PROSITE" id="PS50280">
    <property type="entry name" value="SET"/>
    <property type="match status" value="1"/>
</dbReference>
<dbReference type="InterPro" id="IPR001628">
    <property type="entry name" value="Znf_hrmn_rcpt"/>
</dbReference>
<evidence type="ECO:0000259" key="19">
    <source>
        <dbReference type="PROSITE" id="PS50016"/>
    </source>
</evidence>
<comment type="caution">
    <text evidence="24">The sequence shown here is derived from an EMBL/GenBank/DDBJ whole genome shotgun (WGS) entry which is preliminary data.</text>
</comment>
<evidence type="ECO:0000256" key="18">
    <source>
        <dbReference type="SAM" id="MobiDB-lite"/>
    </source>
</evidence>
<evidence type="ECO:0000256" key="9">
    <source>
        <dbReference type="ARBA" id="ARBA00022833"/>
    </source>
</evidence>
<keyword evidence="11" id="KW-0805">Transcription regulation</keyword>
<feature type="domain" description="Nuclear receptor" evidence="22">
    <location>
        <begin position="243"/>
        <end position="347"/>
    </location>
</feature>
<dbReference type="GO" id="GO:0032259">
    <property type="term" value="P:methylation"/>
    <property type="evidence" value="ECO:0007669"/>
    <property type="project" value="UniProtKB-KW"/>
</dbReference>
<feature type="domain" description="PHD-type" evidence="23">
    <location>
        <begin position="959"/>
        <end position="1067"/>
    </location>
</feature>
<dbReference type="SMART" id="SM00541">
    <property type="entry name" value="FYRN"/>
    <property type="match status" value="1"/>
</dbReference>
<dbReference type="SUPFAM" id="SSF57903">
    <property type="entry name" value="FYVE/PHD zinc finger"/>
    <property type="match status" value="2"/>
</dbReference>
<keyword evidence="15" id="KW-0539">Nucleus</keyword>
<dbReference type="Pfam" id="PF05964">
    <property type="entry name" value="FYRN"/>
    <property type="match status" value="1"/>
</dbReference>
<feature type="domain" description="PHD-type" evidence="19">
    <location>
        <begin position="626"/>
        <end position="677"/>
    </location>
</feature>
<dbReference type="InterPro" id="IPR046341">
    <property type="entry name" value="SET_dom_sf"/>
</dbReference>
<dbReference type="InterPro" id="IPR001965">
    <property type="entry name" value="Znf_PHD"/>
</dbReference>
<dbReference type="PROSITE" id="PS51542">
    <property type="entry name" value="FYRN"/>
    <property type="match status" value="1"/>
</dbReference>
<evidence type="ECO:0000259" key="21">
    <source>
        <dbReference type="PROSITE" id="PS50868"/>
    </source>
</evidence>
<keyword evidence="8 17" id="KW-0863">Zinc-finger</keyword>
<dbReference type="PROSITE" id="PS50868">
    <property type="entry name" value="POST_SET"/>
    <property type="match status" value="1"/>
</dbReference>
<dbReference type="FunFam" id="2.170.270.10:FF:000004">
    <property type="entry name" value="Histone-lysine N-methyltransferase"/>
    <property type="match status" value="1"/>
</dbReference>
<dbReference type="GO" id="GO:0042800">
    <property type="term" value="F:histone H3K4 methyltransferase activity"/>
    <property type="evidence" value="ECO:0007669"/>
    <property type="project" value="UniProtKB-ARBA"/>
</dbReference>
<evidence type="ECO:0000256" key="2">
    <source>
        <dbReference type="ARBA" id="ARBA00012183"/>
    </source>
</evidence>
<dbReference type="PROSITE" id="PS51805">
    <property type="entry name" value="EPHD"/>
    <property type="match status" value="1"/>
</dbReference>
<keyword evidence="3" id="KW-0489">Methyltransferase</keyword>
<dbReference type="CDD" id="cd15664">
    <property type="entry name" value="ePHD_KMT2A_like"/>
    <property type="match status" value="1"/>
</dbReference>
<reference evidence="24 25" key="1">
    <citation type="journal article" date="2021" name="BMC Biol.">
        <title>Horizontally acquired antibacterial genes associated with adaptive radiation of ladybird beetles.</title>
        <authorList>
            <person name="Li H.S."/>
            <person name="Tang X.F."/>
            <person name="Huang Y.H."/>
            <person name="Xu Z.Y."/>
            <person name="Chen M.L."/>
            <person name="Du X.Y."/>
            <person name="Qiu B.Y."/>
            <person name="Chen P.T."/>
            <person name="Zhang W."/>
            <person name="Slipinski A."/>
            <person name="Escalona H.E."/>
            <person name="Waterhouse R.M."/>
            <person name="Zwick A."/>
            <person name="Pang H."/>
        </authorList>
    </citation>
    <scope>NUCLEOTIDE SEQUENCE [LARGE SCALE GENOMIC DNA]</scope>
    <source>
        <strain evidence="24">SYSU2018</strain>
    </source>
</reference>
<evidence type="ECO:0000256" key="16">
    <source>
        <dbReference type="ARBA" id="ARBA00071661"/>
    </source>
</evidence>
<dbReference type="GO" id="GO:0098687">
    <property type="term" value="C:chromosomal region"/>
    <property type="evidence" value="ECO:0007669"/>
    <property type="project" value="UniProtKB-ARBA"/>
</dbReference>
<feature type="region of interest" description="Disordered" evidence="18">
    <location>
        <begin position="166"/>
        <end position="192"/>
    </location>
</feature>
<evidence type="ECO:0000256" key="4">
    <source>
        <dbReference type="ARBA" id="ARBA00022679"/>
    </source>
</evidence>
<dbReference type="InterPro" id="IPR003889">
    <property type="entry name" value="FYrich_C"/>
</dbReference>
<evidence type="ECO:0000256" key="17">
    <source>
        <dbReference type="PROSITE-ProRule" id="PRU00146"/>
    </source>
</evidence>
<dbReference type="InterPro" id="IPR034732">
    <property type="entry name" value="EPHD"/>
</dbReference>
<dbReference type="GO" id="GO:0008270">
    <property type="term" value="F:zinc ion binding"/>
    <property type="evidence" value="ECO:0007669"/>
    <property type="project" value="UniProtKB-KW"/>
</dbReference>
<dbReference type="InterPro" id="IPR003616">
    <property type="entry name" value="Post-SET_dom"/>
</dbReference>
<evidence type="ECO:0000259" key="23">
    <source>
        <dbReference type="PROSITE" id="PS51805"/>
    </source>
</evidence>
<dbReference type="PROSITE" id="PS51030">
    <property type="entry name" value="NUCLEAR_REC_DBD_2"/>
    <property type="match status" value="1"/>
</dbReference>
<keyword evidence="4" id="KW-0808">Transferase</keyword>
<dbReference type="CDD" id="cd15506">
    <property type="entry name" value="PHD1_KMT2A_like"/>
    <property type="match status" value="1"/>
</dbReference>
<dbReference type="SMART" id="SM00317">
    <property type="entry name" value="SET"/>
    <property type="match status" value="1"/>
</dbReference>
<protein>
    <recommendedName>
        <fullName evidence="16">Histone-lysine N-methyltransferase trithorax</fullName>
        <ecNumber evidence="2">2.1.1.355</ecNumber>
    </recommendedName>
</protein>
<proteinExistence type="predicted"/>
<accession>A0ABD2PFB4</accession>
<dbReference type="EC" id="2.1.1.355" evidence="2"/>
<keyword evidence="7" id="KW-0677">Repeat</keyword>
<dbReference type="GO" id="GO:0003677">
    <property type="term" value="F:DNA binding"/>
    <property type="evidence" value="ECO:0007669"/>
    <property type="project" value="UniProtKB-KW"/>
</dbReference>
<evidence type="ECO:0000256" key="14">
    <source>
        <dbReference type="ARBA" id="ARBA00023163"/>
    </source>
</evidence>
<dbReference type="InterPro" id="IPR001214">
    <property type="entry name" value="SET_dom"/>
</dbReference>
<keyword evidence="9" id="KW-0862">Zinc</keyword>